<sequence>MTDQNSTAEPGLFDVELLLKQARAYLAFGEQIRQFAEQSPDAGAQPPDWDTTLRQHFDRFKAAVAQSTEDSNADPDLARLWTLTLESWQQAASSLGVSAIAPRADQSADGWRAYQQVQGEYLELLRQSAVAALDLMEQRLRERAAAGTVADSLRELFNLWVDCNEETYGRMLRGAEYSELSGRLLNALLGCCARGEPAS</sequence>
<keyword evidence="5" id="KW-1185">Reference proteome</keyword>
<evidence type="ECO:0000313" key="5">
    <source>
        <dbReference type="Proteomes" id="UP000760480"/>
    </source>
</evidence>
<reference evidence="4 5" key="1">
    <citation type="submission" date="2019-03" db="EMBL/GenBank/DDBJ databases">
        <title>Metabolic reconstructions from genomes of highly enriched 'Candidatus Accumulibacter' and 'Candidatus Competibacter' bioreactor populations.</title>
        <authorList>
            <person name="Annavajhala M.K."/>
            <person name="Welles L."/>
            <person name="Abbas B."/>
            <person name="Sorokin D."/>
            <person name="Park H."/>
            <person name="Van Loosdrecht M."/>
            <person name="Chandran K."/>
        </authorList>
    </citation>
    <scope>NUCLEOTIDE SEQUENCE [LARGE SCALE GENOMIC DNA]</scope>
    <source>
        <strain evidence="4 5">SBR_G</strain>
    </source>
</reference>
<name>A0ABX1TLT1_9GAMM</name>
<dbReference type="RefSeq" id="WP_169248884.1">
    <property type="nucleotide sequence ID" value="NZ_SPMZ01000029.1"/>
</dbReference>
<evidence type="ECO:0000256" key="3">
    <source>
        <dbReference type="ARBA" id="ARBA00022752"/>
    </source>
</evidence>
<comment type="pathway">
    <text evidence="1">Biopolymer metabolism; poly-(R)-3-hydroxybutanoate biosynthesis.</text>
</comment>
<dbReference type="InterPro" id="IPR010123">
    <property type="entry name" value="PHA_synth_III_E"/>
</dbReference>
<protein>
    <recommendedName>
        <fullName evidence="2">Poly(3-hydroxyalkanoate) polymerase subunit PhaE</fullName>
    </recommendedName>
</protein>
<dbReference type="Pfam" id="PF09712">
    <property type="entry name" value="PHA_synth_III_E"/>
    <property type="match status" value="2"/>
</dbReference>
<accession>A0ABX1TLT1</accession>
<evidence type="ECO:0000313" key="4">
    <source>
        <dbReference type="EMBL" id="NMQ19629.1"/>
    </source>
</evidence>
<evidence type="ECO:0000256" key="2">
    <source>
        <dbReference type="ARBA" id="ARBA00019066"/>
    </source>
</evidence>
<organism evidence="4 5">
    <name type="scientific">Candidatus Competibacter phosphatis</name>
    <dbReference type="NCBI Taxonomy" id="221280"/>
    <lineage>
        <taxon>Bacteria</taxon>
        <taxon>Pseudomonadati</taxon>
        <taxon>Pseudomonadota</taxon>
        <taxon>Gammaproteobacteria</taxon>
        <taxon>Candidatus Competibacteraceae</taxon>
        <taxon>Candidatus Competibacter</taxon>
    </lineage>
</organism>
<dbReference type="EMBL" id="SPMZ01000029">
    <property type="protein sequence ID" value="NMQ19629.1"/>
    <property type="molecule type" value="Genomic_DNA"/>
</dbReference>
<keyword evidence="3" id="KW-0583">PHB biosynthesis</keyword>
<evidence type="ECO:0000256" key="1">
    <source>
        <dbReference type="ARBA" id="ARBA00004683"/>
    </source>
</evidence>
<gene>
    <name evidence="4" type="ORF">E4P82_10730</name>
</gene>
<proteinExistence type="predicted"/>
<comment type="caution">
    <text evidence="4">The sequence shown here is derived from an EMBL/GenBank/DDBJ whole genome shotgun (WGS) entry which is preliminary data.</text>
</comment>
<dbReference type="Proteomes" id="UP000760480">
    <property type="component" value="Unassembled WGS sequence"/>
</dbReference>